<evidence type="ECO:0000313" key="5">
    <source>
        <dbReference type="Proteomes" id="UP000792457"/>
    </source>
</evidence>
<dbReference type="EMBL" id="KZ308162">
    <property type="protein sequence ID" value="KAG8223504.1"/>
    <property type="molecule type" value="Genomic_DNA"/>
</dbReference>
<evidence type="ECO:0000256" key="1">
    <source>
        <dbReference type="ARBA" id="ARBA00005046"/>
    </source>
</evidence>
<accession>A0A8K0NXL0</accession>
<comment type="caution">
    <text evidence="4">The sequence shown here is derived from an EMBL/GenBank/DDBJ whole genome shotgun (WGS) entry which is preliminary data.</text>
</comment>
<dbReference type="Pfam" id="PF06463">
    <property type="entry name" value="Mob_synth_C"/>
    <property type="match status" value="1"/>
</dbReference>
<comment type="pathway">
    <text evidence="1">Cofactor biosynthesis; molybdopterin biosynthesis.</text>
</comment>
<dbReference type="GO" id="GO:0061799">
    <property type="term" value="F:cyclic pyranopterin monophosphate synthase activity"/>
    <property type="evidence" value="ECO:0007669"/>
    <property type="project" value="TreeGrafter"/>
</dbReference>
<reference evidence="4" key="1">
    <citation type="submission" date="2013-04" db="EMBL/GenBank/DDBJ databases">
        <authorList>
            <person name="Qu J."/>
            <person name="Murali S.C."/>
            <person name="Bandaranaike D."/>
            <person name="Bellair M."/>
            <person name="Blankenburg K."/>
            <person name="Chao H."/>
            <person name="Dinh H."/>
            <person name="Doddapaneni H."/>
            <person name="Downs B."/>
            <person name="Dugan-Rocha S."/>
            <person name="Elkadiri S."/>
            <person name="Gnanaolivu R.D."/>
            <person name="Hernandez B."/>
            <person name="Javaid M."/>
            <person name="Jayaseelan J.C."/>
            <person name="Lee S."/>
            <person name="Li M."/>
            <person name="Ming W."/>
            <person name="Munidasa M."/>
            <person name="Muniz J."/>
            <person name="Nguyen L."/>
            <person name="Ongeri F."/>
            <person name="Osuji N."/>
            <person name="Pu L.-L."/>
            <person name="Puazo M."/>
            <person name="Qu C."/>
            <person name="Quiroz J."/>
            <person name="Raj R."/>
            <person name="Weissenberger G."/>
            <person name="Xin Y."/>
            <person name="Zou X."/>
            <person name="Han Y."/>
            <person name="Richards S."/>
            <person name="Worley K."/>
            <person name="Muzny D."/>
            <person name="Gibbs R."/>
        </authorList>
    </citation>
    <scope>NUCLEOTIDE SEQUENCE</scope>
    <source>
        <strain evidence="4">Sampled in the wild</strain>
    </source>
</reference>
<dbReference type="InterPro" id="IPR050105">
    <property type="entry name" value="MoCo_biosynth_MoaA/MoaC"/>
</dbReference>
<dbReference type="PANTHER" id="PTHR22960">
    <property type="entry name" value="MOLYBDOPTERIN COFACTOR SYNTHESIS PROTEIN A"/>
    <property type="match status" value="1"/>
</dbReference>
<keyword evidence="5" id="KW-1185">Reference proteome</keyword>
<name>A0A8K0NXL0_LADFU</name>
<evidence type="ECO:0000256" key="2">
    <source>
        <dbReference type="ARBA" id="ARBA00023150"/>
    </source>
</evidence>
<feature type="domain" description="Molybdenum cofactor biosynthesis protein A-like twitch" evidence="3">
    <location>
        <begin position="102"/>
        <end position="187"/>
    </location>
</feature>
<evidence type="ECO:0000313" key="4">
    <source>
        <dbReference type="EMBL" id="KAG8223504.1"/>
    </source>
</evidence>
<keyword evidence="2" id="KW-0501">Molybdenum cofactor biosynthesis</keyword>
<sequence length="237" mass="26072">MPSSISTPPRSRTGSIPAHYLHPTSPVVCICNVLYVPQVPMKTPAAVHRGLRPPAPTICFVTSHRVCFTWDTPSQTSVALRLITSLVSAPPTLSLFEELTFRVESKTFKPVFHIPEIGGNIGFITSMTEHFCGGCNRLRITADGNLKVCLFGNAEVSLRDAIRANVSEEDLLLTIQAAVRLKKKQHAEKTAVRGTSGVSQLHSGNAWRRRAVSLHGRRGILRSRSTTEARRADNFHE</sequence>
<gene>
    <name evidence="4" type="ORF">J437_LFUL004972</name>
</gene>
<dbReference type="AlphaFoldDB" id="A0A8K0NXL0"/>
<protein>
    <recommendedName>
        <fullName evidence="3">Molybdenum cofactor biosynthesis protein A-like twitch domain-containing protein</fullName>
    </recommendedName>
</protein>
<dbReference type="GO" id="GO:0051539">
    <property type="term" value="F:4 iron, 4 sulfur cluster binding"/>
    <property type="evidence" value="ECO:0007669"/>
    <property type="project" value="UniProtKB-KW"/>
</dbReference>
<dbReference type="PANTHER" id="PTHR22960:SF0">
    <property type="entry name" value="MOLYBDENUM COFACTOR BIOSYNTHESIS PROTEIN 1"/>
    <property type="match status" value="1"/>
</dbReference>
<dbReference type="CDD" id="cd21117">
    <property type="entry name" value="Twitch_MoaA"/>
    <property type="match status" value="1"/>
</dbReference>
<dbReference type="InterPro" id="IPR058240">
    <property type="entry name" value="rSAM_sf"/>
</dbReference>
<dbReference type="GO" id="GO:0006777">
    <property type="term" value="P:Mo-molybdopterin cofactor biosynthetic process"/>
    <property type="evidence" value="ECO:0007669"/>
    <property type="project" value="UniProtKB-KW"/>
</dbReference>
<dbReference type="GO" id="GO:0061798">
    <property type="term" value="F:GTP 3',8'-cyclase activity"/>
    <property type="evidence" value="ECO:0007669"/>
    <property type="project" value="TreeGrafter"/>
</dbReference>
<organism evidence="4 5">
    <name type="scientific">Ladona fulva</name>
    <name type="common">Scarce chaser dragonfly</name>
    <name type="synonym">Libellula fulva</name>
    <dbReference type="NCBI Taxonomy" id="123851"/>
    <lineage>
        <taxon>Eukaryota</taxon>
        <taxon>Metazoa</taxon>
        <taxon>Ecdysozoa</taxon>
        <taxon>Arthropoda</taxon>
        <taxon>Hexapoda</taxon>
        <taxon>Insecta</taxon>
        <taxon>Pterygota</taxon>
        <taxon>Palaeoptera</taxon>
        <taxon>Odonata</taxon>
        <taxon>Epiprocta</taxon>
        <taxon>Anisoptera</taxon>
        <taxon>Libelluloidea</taxon>
        <taxon>Libellulidae</taxon>
        <taxon>Ladona</taxon>
    </lineage>
</organism>
<evidence type="ECO:0000259" key="3">
    <source>
        <dbReference type="Pfam" id="PF06463"/>
    </source>
</evidence>
<dbReference type="InterPro" id="IPR010505">
    <property type="entry name" value="MoaA_twitch"/>
</dbReference>
<dbReference type="OrthoDB" id="429626at2759"/>
<dbReference type="InterPro" id="IPR013785">
    <property type="entry name" value="Aldolase_TIM"/>
</dbReference>
<dbReference type="Proteomes" id="UP000792457">
    <property type="component" value="Unassembled WGS sequence"/>
</dbReference>
<proteinExistence type="predicted"/>
<dbReference type="Gene3D" id="3.20.20.70">
    <property type="entry name" value="Aldolase class I"/>
    <property type="match status" value="1"/>
</dbReference>
<reference evidence="4" key="2">
    <citation type="submission" date="2017-10" db="EMBL/GenBank/DDBJ databases">
        <title>Ladona fulva Genome sequencing and assembly.</title>
        <authorList>
            <person name="Murali S."/>
            <person name="Richards S."/>
            <person name="Bandaranaike D."/>
            <person name="Bellair M."/>
            <person name="Blankenburg K."/>
            <person name="Chao H."/>
            <person name="Dinh H."/>
            <person name="Doddapaneni H."/>
            <person name="Dugan-Rocha S."/>
            <person name="Elkadiri S."/>
            <person name="Gnanaolivu R."/>
            <person name="Hernandez B."/>
            <person name="Skinner E."/>
            <person name="Javaid M."/>
            <person name="Lee S."/>
            <person name="Li M."/>
            <person name="Ming W."/>
            <person name="Munidasa M."/>
            <person name="Muniz J."/>
            <person name="Nguyen L."/>
            <person name="Hughes D."/>
            <person name="Osuji N."/>
            <person name="Pu L.-L."/>
            <person name="Puazo M."/>
            <person name="Qu C."/>
            <person name="Quiroz J."/>
            <person name="Raj R."/>
            <person name="Weissenberger G."/>
            <person name="Xin Y."/>
            <person name="Zou X."/>
            <person name="Han Y."/>
            <person name="Worley K."/>
            <person name="Muzny D."/>
            <person name="Gibbs R."/>
        </authorList>
    </citation>
    <scope>NUCLEOTIDE SEQUENCE</scope>
    <source>
        <strain evidence="4">Sampled in the wild</strain>
    </source>
</reference>
<dbReference type="SUPFAM" id="SSF102114">
    <property type="entry name" value="Radical SAM enzymes"/>
    <property type="match status" value="1"/>
</dbReference>